<dbReference type="Proteomes" id="UP000185478">
    <property type="component" value="Chromosome"/>
</dbReference>
<evidence type="ECO:0000313" key="2">
    <source>
        <dbReference type="EMBL" id="APT84835.1"/>
    </source>
</evidence>
<keyword evidence="1" id="KW-0472">Membrane</keyword>
<accession>A0A1L7CG83</accession>
<dbReference type="KEGG" id="caqu:CAQU_06870"/>
<keyword evidence="1" id="KW-0812">Transmembrane</keyword>
<dbReference type="STRING" id="1431546.CAQU_06870"/>
<dbReference type="RefSeq" id="WP_075726324.1">
    <property type="nucleotide sequence ID" value="NZ_CP009245.1"/>
</dbReference>
<gene>
    <name evidence="2" type="ORF">CAQU_06870</name>
</gene>
<keyword evidence="3" id="KW-1185">Reference proteome</keyword>
<feature type="transmembrane region" description="Helical" evidence="1">
    <location>
        <begin position="58"/>
        <end position="76"/>
    </location>
</feature>
<dbReference type="EMBL" id="CP009245">
    <property type="protein sequence ID" value="APT84835.1"/>
    <property type="molecule type" value="Genomic_DNA"/>
</dbReference>
<proteinExistence type="predicted"/>
<sequence>MFVPLILAALCAESFYTINKLWRADKQPLTIRSGLSILLSIFVLIVMRPAATTQLAQWLWLLYLLAIAAHIVTIALRSTSTSHITRD</sequence>
<reference evidence="2 3" key="1">
    <citation type="submission" date="2014-08" db="EMBL/GenBank/DDBJ databases">
        <title>Complete genome sequence of Corynebacterium aquilae S-613T(T) (=DSM 44791(T)), isolated from the choana of a healthy golden eagle.</title>
        <authorList>
            <person name="Ruckert C."/>
            <person name="Albersmeier A."/>
            <person name="Winkler A."/>
            <person name="Kalinowski J."/>
        </authorList>
    </citation>
    <scope>NUCLEOTIDE SEQUENCE [LARGE SCALE GENOMIC DNA]</scope>
    <source>
        <strain evidence="2 3">S-613</strain>
    </source>
</reference>
<name>A0A1L7CG83_9CORY</name>
<protein>
    <submittedName>
        <fullName evidence="2">Uncharacterized protein</fullName>
    </submittedName>
</protein>
<evidence type="ECO:0000313" key="3">
    <source>
        <dbReference type="Proteomes" id="UP000185478"/>
    </source>
</evidence>
<evidence type="ECO:0000256" key="1">
    <source>
        <dbReference type="SAM" id="Phobius"/>
    </source>
</evidence>
<feature type="transmembrane region" description="Helical" evidence="1">
    <location>
        <begin position="30"/>
        <end position="46"/>
    </location>
</feature>
<dbReference type="AlphaFoldDB" id="A0A1L7CG83"/>
<organism evidence="2 3">
    <name type="scientific">Corynebacterium aquilae DSM 44791</name>
    <dbReference type="NCBI Taxonomy" id="1431546"/>
    <lineage>
        <taxon>Bacteria</taxon>
        <taxon>Bacillati</taxon>
        <taxon>Actinomycetota</taxon>
        <taxon>Actinomycetes</taxon>
        <taxon>Mycobacteriales</taxon>
        <taxon>Corynebacteriaceae</taxon>
        <taxon>Corynebacterium</taxon>
    </lineage>
</organism>
<keyword evidence="1" id="KW-1133">Transmembrane helix</keyword>